<dbReference type="AlphaFoldDB" id="A0A140D9I5"/>
<keyword evidence="7" id="KW-1185">Reference proteome</keyword>
<keyword evidence="3" id="KW-0804">Transcription</keyword>
<keyword evidence="1" id="KW-0805">Transcription regulation</keyword>
<dbReference type="KEGG" id="dej:AWY79_01370"/>
<dbReference type="InterPro" id="IPR036390">
    <property type="entry name" value="WH_DNA-bd_sf"/>
</dbReference>
<evidence type="ECO:0000313" key="7">
    <source>
        <dbReference type="Proteomes" id="UP000055611"/>
    </source>
</evidence>
<dbReference type="Pfam" id="PF01022">
    <property type="entry name" value="HTH_5"/>
    <property type="match status" value="1"/>
</dbReference>
<evidence type="ECO:0000256" key="1">
    <source>
        <dbReference type="ARBA" id="ARBA00023015"/>
    </source>
</evidence>
<name>A0A140D9I5_9BACT</name>
<evidence type="ECO:0000256" key="2">
    <source>
        <dbReference type="ARBA" id="ARBA00023125"/>
    </source>
</evidence>
<feature type="domain" description="HTH arsR-type" evidence="4">
    <location>
        <begin position="12"/>
        <end position="112"/>
    </location>
</feature>
<evidence type="ECO:0000313" key="8">
    <source>
        <dbReference type="Proteomes" id="UP000295506"/>
    </source>
</evidence>
<dbReference type="EMBL" id="CP014206">
    <property type="protein sequence ID" value="AMK09852.1"/>
    <property type="molecule type" value="Genomic_DNA"/>
</dbReference>
<dbReference type="Proteomes" id="UP000055611">
    <property type="component" value="Chromosome"/>
</dbReference>
<evidence type="ECO:0000313" key="5">
    <source>
        <dbReference type="EMBL" id="AMK09852.1"/>
    </source>
</evidence>
<reference evidence="6 8" key="2">
    <citation type="submission" date="2019-03" db="EMBL/GenBank/DDBJ databases">
        <title>Genomic Encyclopedia of Type Strains, Phase IV (KMG-IV): sequencing the most valuable type-strain genomes for metagenomic binning, comparative biology and taxonomic classification.</title>
        <authorList>
            <person name="Goeker M."/>
        </authorList>
    </citation>
    <scope>NUCLEOTIDE SEQUENCE [LARGE SCALE GENOMIC DNA]</scope>
    <source>
        <strain evidence="6 8">DSM 101483</strain>
    </source>
</reference>
<dbReference type="SMART" id="SM00418">
    <property type="entry name" value="HTH_ARSR"/>
    <property type="match status" value="1"/>
</dbReference>
<dbReference type="RefSeq" id="WP_066799389.1">
    <property type="nucleotide sequence ID" value="NZ_CP014206.1"/>
</dbReference>
<accession>A0A140D9I5</accession>
<dbReference type="InterPro" id="IPR011991">
    <property type="entry name" value="ArsR-like_HTH"/>
</dbReference>
<protein>
    <submittedName>
        <fullName evidence="6">ArsR family transcriptional regulator</fullName>
    </submittedName>
</protein>
<evidence type="ECO:0000313" key="6">
    <source>
        <dbReference type="EMBL" id="TDT87470.1"/>
    </source>
</evidence>
<dbReference type="InterPro" id="IPR051081">
    <property type="entry name" value="HTH_MetalResp_TranReg"/>
</dbReference>
<proteinExistence type="predicted"/>
<evidence type="ECO:0000259" key="4">
    <source>
        <dbReference type="PROSITE" id="PS50987"/>
    </source>
</evidence>
<dbReference type="Gene3D" id="1.10.10.10">
    <property type="entry name" value="Winged helix-like DNA-binding domain superfamily/Winged helix DNA-binding domain"/>
    <property type="match status" value="1"/>
</dbReference>
<sequence length="112" mass="12645">MSNPQTKGGQAASDEELKGMARMFKALSNPHRLRIYRELASCVSGSVTRSPEEFKNCQRGFAERLGLAPSTVSHHFKELRAAGLIHMKREARTVSFWVDREAALMLSHLFNR</sequence>
<reference evidence="5 7" key="1">
    <citation type="journal article" date="2016" name="Front. Microbiol.">
        <title>Genome Sequence of the Piezophilic, Mesophilic Sulfate-Reducing Bacterium Desulfovibrio indicus J2T.</title>
        <authorList>
            <person name="Cao J."/>
            <person name="Maignien L."/>
            <person name="Shao Z."/>
            <person name="Alain K."/>
            <person name="Jebbar M."/>
        </authorList>
    </citation>
    <scope>NUCLEOTIDE SEQUENCE [LARGE SCALE GENOMIC DNA]</scope>
    <source>
        <strain evidence="5 7">J2</strain>
    </source>
</reference>
<dbReference type="InterPro" id="IPR001845">
    <property type="entry name" value="HTH_ArsR_DNA-bd_dom"/>
</dbReference>
<gene>
    <name evidence="5" type="ORF">AWY79_01370</name>
    <name evidence="6" type="ORF">EDC59_108136</name>
</gene>
<dbReference type="PROSITE" id="PS50987">
    <property type="entry name" value="HTH_ARSR_2"/>
    <property type="match status" value="1"/>
</dbReference>
<dbReference type="PANTHER" id="PTHR33154:SF33">
    <property type="entry name" value="TRANSCRIPTIONAL REPRESSOR SDPR"/>
    <property type="match status" value="1"/>
</dbReference>
<dbReference type="GO" id="GO:0003700">
    <property type="term" value="F:DNA-binding transcription factor activity"/>
    <property type="evidence" value="ECO:0007669"/>
    <property type="project" value="InterPro"/>
</dbReference>
<evidence type="ECO:0000256" key="3">
    <source>
        <dbReference type="ARBA" id="ARBA00023163"/>
    </source>
</evidence>
<dbReference type="PANTHER" id="PTHR33154">
    <property type="entry name" value="TRANSCRIPTIONAL REGULATOR, ARSR FAMILY"/>
    <property type="match status" value="1"/>
</dbReference>
<dbReference type="GO" id="GO:0003677">
    <property type="term" value="F:DNA binding"/>
    <property type="evidence" value="ECO:0007669"/>
    <property type="project" value="UniProtKB-KW"/>
</dbReference>
<organism evidence="6 8">
    <name type="scientific">Pseudodesulfovibrio indicus</name>
    <dbReference type="NCBI Taxonomy" id="1716143"/>
    <lineage>
        <taxon>Bacteria</taxon>
        <taxon>Pseudomonadati</taxon>
        <taxon>Thermodesulfobacteriota</taxon>
        <taxon>Desulfovibrionia</taxon>
        <taxon>Desulfovibrionales</taxon>
        <taxon>Desulfovibrionaceae</taxon>
    </lineage>
</organism>
<dbReference type="CDD" id="cd00090">
    <property type="entry name" value="HTH_ARSR"/>
    <property type="match status" value="1"/>
</dbReference>
<dbReference type="SUPFAM" id="SSF46785">
    <property type="entry name" value="Winged helix' DNA-binding domain"/>
    <property type="match status" value="1"/>
</dbReference>
<dbReference type="InterPro" id="IPR036388">
    <property type="entry name" value="WH-like_DNA-bd_sf"/>
</dbReference>
<dbReference type="OrthoDB" id="9800049at2"/>
<keyword evidence="2" id="KW-0238">DNA-binding</keyword>
<dbReference type="EMBL" id="SOBK01000008">
    <property type="protein sequence ID" value="TDT87470.1"/>
    <property type="molecule type" value="Genomic_DNA"/>
</dbReference>
<dbReference type="Proteomes" id="UP000295506">
    <property type="component" value="Unassembled WGS sequence"/>
</dbReference>